<dbReference type="PANTHER" id="PTHR42844:SF1">
    <property type="entry name" value="DIHYDRONEOPTERIN ALDOLASE 1-RELATED"/>
    <property type="match status" value="1"/>
</dbReference>
<dbReference type="RefSeq" id="WP_207621972.1">
    <property type="nucleotide sequence ID" value="NZ_CP036265.1"/>
</dbReference>
<keyword evidence="9" id="KW-1185">Reference proteome</keyword>
<dbReference type="KEGG" id="acaf:CA12_25800"/>
<comment type="similarity">
    <text evidence="3 6">Belongs to the DHNA family.</text>
</comment>
<protein>
    <recommendedName>
        <fullName evidence="6">7,8-dihydroneopterin aldolase</fullName>
        <ecNumber evidence="6">4.1.2.25</ecNumber>
    </recommendedName>
</protein>
<evidence type="ECO:0000256" key="5">
    <source>
        <dbReference type="ARBA" id="ARBA00023239"/>
    </source>
</evidence>
<dbReference type="CDD" id="cd00534">
    <property type="entry name" value="DHNA_DHNTPE"/>
    <property type="match status" value="1"/>
</dbReference>
<proteinExistence type="inferred from homology"/>
<dbReference type="Proteomes" id="UP000318741">
    <property type="component" value="Chromosome"/>
</dbReference>
<dbReference type="NCBIfam" id="TIGR00526">
    <property type="entry name" value="folB_dom"/>
    <property type="match status" value="1"/>
</dbReference>
<evidence type="ECO:0000259" key="7">
    <source>
        <dbReference type="SMART" id="SM00905"/>
    </source>
</evidence>
<accession>A0A517PAT0</accession>
<dbReference type="SUPFAM" id="SSF55620">
    <property type="entry name" value="Tetrahydrobiopterin biosynthesis enzymes-like"/>
    <property type="match status" value="1"/>
</dbReference>
<dbReference type="EMBL" id="CP036265">
    <property type="protein sequence ID" value="QDT16476.1"/>
    <property type="molecule type" value="Genomic_DNA"/>
</dbReference>
<keyword evidence="5 6" id="KW-0456">Lyase</keyword>
<dbReference type="GO" id="GO:0005737">
    <property type="term" value="C:cytoplasm"/>
    <property type="evidence" value="ECO:0007669"/>
    <property type="project" value="TreeGrafter"/>
</dbReference>
<dbReference type="InterPro" id="IPR043133">
    <property type="entry name" value="GTP-CH-I_C/QueF"/>
</dbReference>
<reference evidence="8 9" key="1">
    <citation type="submission" date="2019-02" db="EMBL/GenBank/DDBJ databases">
        <title>Deep-cultivation of Planctomycetes and their phenomic and genomic characterization uncovers novel biology.</title>
        <authorList>
            <person name="Wiegand S."/>
            <person name="Jogler M."/>
            <person name="Boedeker C."/>
            <person name="Pinto D."/>
            <person name="Vollmers J."/>
            <person name="Rivas-Marin E."/>
            <person name="Kohn T."/>
            <person name="Peeters S.H."/>
            <person name="Heuer A."/>
            <person name="Rast P."/>
            <person name="Oberbeckmann S."/>
            <person name="Bunk B."/>
            <person name="Jeske O."/>
            <person name="Meyerdierks A."/>
            <person name="Storesund J.E."/>
            <person name="Kallscheuer N."/>
            <person name="Luecker S."/>
            <person name="Lage O.M."/>
            <person name="Pohl T."/>
            <person name="Merkel B.J."/>
            <person name="Hornburger P."/>
            <person name="Mueller R.-W."/>
            <person name="Bruemmer F."/>
            <person name="Labrenz M."/>
            <person name="Spormann A.M."/>
            <person name="Op den Camp H."/>
            <person name="Overmann J."/>
            <person name="Amann R."/>
            <person name="Jetten M.S.M."/>
            <person name="Mascher T."/>
            <person name="Medema M.H."/>
            <person name="Devos D.P."/>
            <person name="Kaster A.-K."/>
            <person name="Ovreas L."/>
            <person name="Rohde M."/>
            <person name="Galperin M.Y."/>
            <person name="Jogler C."/>
        </authorList>
    </citation>
    <scope>NUCLEOTIDE SEQUENCE [LARGE SCALE GENOMIC DNA]</scope>
    <source>
        <strain evidence="8 9">CA12</strain>
    </source>
</reference>
<dbReference type="NCBIfam" id="TIGR00525">
    <property type="entry name" value="folB"/>
    <property type="match status" value="1"/>
</dbReference>
<organism evidence="8 9">
    <name type="scientific">Alienimonas californiensis</name>
    <dbReference type="NCBI Taxonomy" id="2527989"/>
    <lineage>
        <taxon>Bacteria</taxon>
        <taxon>Pseudomonadati</taxon>
        <taxon>Planctomycetota</taxon>
        <taxon>Planctomycetia</taxon>
        <taxon>Planctomycetales</taxon>
        <taxon>Planctomycetaceae</taxon>
        <taxon>Alienimonas</taxon>
    </lineage>
</organism>
<sequence>MNLDRVVVRDLLCRGILGIHPEERVTPQAVRVSLTLECDTRPAAASERIEDAVDYSAVADRARTLVETGGFQLVETLCDRIAAACLEDPRVRACVVRVEKPDALPDAAGVGVTIRREQADEADWDTREFIAPTADR</sequence>
<evidence type="ECO:0000256" key="6">
    <source>
        <dbReference type="RuleBase" id="RU362079"/>
    </source>
</evidence>
<dbReference type="InterPro" id="IPR006157">
    <property type="entry name" value="FolB_dom"/>
</dbReference>
<dbReference type="GO" id="GO:0004150">
    <property type="term" value="F:dihydroneopterin aldolase activity"/>
    <property type="evidence" value="ECO:0007669"/>
    <property type="project" value="UniProtKB-UniRule"/>
</dbReference>
<keyword evidence="4 6" id="KW-0289">Folate biosynthesis</keyword>
<dbReference type="EC" id="4.1.2.25" evidence="6"/>
<evidence type="ECO:0000256" key="2">
    <source>
        <dbReference type="ARBA" id="ARBA00005013"/>
    </source>
</evidence>
<evidence type="ECO:0000256" key="4">
    <source>
        <dbReference type="ARBA" id="ARBA00022909"/>
    </source>
</evidence>
<evidence type="ECO:0000313" key="9">
    <source>
        <dbReference type="Proteomes" id="UP000318741"/>
    </source>
</evidence>
<dbReference type="SMART" id="SM00905">
    <property type="entry name" value="FolB"/>
    <property type="match status" value="1"/>
</dbReference>
<comment type="catalytic activity">
    <reaction evidence="1 6">
        <text>7,8-dihydroneopterin = 6-hydroxymethyl-7,8-dihydropterin + glycolaldehyde</text>
        <dbReference type="Rhea" id="RHEA:10540"/>
        <dbReference type="ChEBI" id="CHEBI:17001"/>
        <dbReference type="ChEBI" id="CHEBI:17071"/>
        <dbReference type="ChEBI" id="CHEBI:44841"/>
        <dbReference type="EC" id="4.1.2.25"/>
    </reaction>
</comment>
<name>A0A517PAT0_9PLAN</name>
<dbReference type="AlphaFoldDB" id="A0A517PAT0"/>
<dbReference type="InterPro" id="IPR006156">
    <property type="entry name" value="Dihydroneopterin_aldolase"/>
</dbReference>
<evidence type="ECO:0000313" key="8">
    <source>
        <dbReference type="EMBL" id="QDT16476.1"/>
    </source>
</evidence>
<comment type="function">
    <text evidence="6">Catalyzes the conversion of 7,8-dihydroneopterin to 6-hydroxymethyl-7,8-dihydropterin.</text>
</comment>
<dbReference type="UniPathway" id="UPA00077">
    <property type="reaction ID" value="UER00154"/>
</dbReference>
<dbReference type="GO" id="GO:0046656">
    <property type="term" value="P:folic acid biosynthetic process"/>
    <property type="evidence" value="ECO:0007669"/>
    <property type="project" value="UniProtKB-UniRule"/>
</dbReference>
<feature type="domain" description="Dihydroneopterin aldolase/epimerase" evidence="7">
    <location>
        <begin position="6"/>
        <end position="116"/>
    </location>
</feature>
<dbReference type="GO" id="GO:0046654">
    <property type="term" value="P:tetrahydrofolate biosynthetic process"/>
    <property type="evidence" value="ECO:0007669"/>
    <property type="project" value="UniProtKB-UniRule"/>
</dbReference>
<gene>
    <name evidence="8" type="primary">folB</name>
    <name evidence="8" type="ORF">CA12_25800</name>
</gene>
<dbReference type="PANTHER" id="PTHR42844">
    <property type="entry name" value="DIHYDRONEOPTERIN ALDOLASE 1-RELATED"/>
    <property type="match status" value="1"/>
</dbReference>
<dbReference type="Pfam" id="PF02152">
    <property type="entry name" value="FolB"/>
    <property type="match status" value="1"/>
</dbReference>
<comment type="pathway">
    <text evidence="2 6">Cofactor biosynthesis; tetrahydrofolate biosynthesis; 2-amino-4-hydroxy-6-hydroxymethyl-7,8-dihydropteridine diphosphate from 7,8-dihydroneopterin triphosphate: step 3/4.</text>
</comment>
<evidence type="ECO:0000256" key="3">
    <source>
        <dbReference type="ARBA" id="ARBA00005708"/>
    </source>
</evidence>
<evidence type="ECO:0000256" key="1">
    <source>
        <dbReference type="ARBA" id="ARBA00001353"/>
    </source>
</evidence>
<dbReference type="Gene3D" id="3.30.1130.10">
    <property type="match status" value="1"/>
</dbReference>